<dbReference type="AlphaFoldDB" id="A0A074MNC7"/>
<dbReference type="KEGG" id="elq:Ga0102493_11264"/>
<feature type="signal peptide" evidence="1">
    <location>
        <begin position="1"/>
        <end position="31"/>
    </location>
</feature>
<organism evidence="2 3">
    <name type="scientific">Erythrobacter litoralis</name>
    <dbReference type="NCBI Taxonomy" id="39960"/>
    <lineage>
        <taxon>Bacteria</taxon>
        <taxon>Pseudomonadati</taxon>
        <taxon>Pseudomonadota</taxon>
        <taxon>Alphaproteobacteria</taxon>
        <taxon>Sphingomonadales</taxon>
        <taxon>Erythrobacteraceae</taxon>
        <taxon>Erythrobacter/Porphyrobacter group</taxon>
        <taxon>Erythrobacter</taxon>
    </lineage>
</organism>
<name>A0A074MNC7_9SPHN</name>
<dbReference type="EMBL" id="JMIX01000006">
    <property type="protein sequence ID" value="KEO93353.1"/>
    <property type="molecule type" value="Genomic_DNA"/>
</dbReference>
<dbReference type="PATRIC" id="fig|39960.10.peg.2518"/>
<comment type="caution">
    <text evidence="2">The sequence shown here is derived from an EMBL/GenBank/DDBJ whole genome shotgun (WGS) entry which is preliminary data.</text>
</comment>
<sequence length="191" mass="21053">MKRFERWSPSLARAGCAFAAAALLASGGVLKSQDTSPTGDTVVRADILDQLKTCQRIQDDTERLACFDAGVGSLVVASEAGDVRLVDREDVRRTRRQLFGFSVPDVGILKGDEKDSEATETLTTTITSVRYRPRRRAEFTTAEGARWEIFKVPTRLADIEPGDEVELKKASLGTFFIRINGQMGVKGKRIE</sequence>
<accession>A0A074MNC7</accession>
<evidence type="ECO:0000256" key="1">
    <source>
        <dbReference type="SAM" id="SignalP"/>
    </source>
</evidence>
<evidence type="ECO:0000313" key="2">
    <source>
        <dbReference type="EMBL" id="KEO93353.1"/>
    </source>
</evidence>
<feature type="chain" id="PRO_5001699001" evidence="1">
    <location>
        <begin position="32"/>
        <end position="191"/>
    </location>
</feature>
<dbReference type="Proteomes" id="UP000027866">
    <property type="component" value="Unassembled WGS sequence"/>
</dbReference>
<gene>
    <name evidence="2" type="ORF">EH32_11575</name>
</gene>
<reference evidence="2 3" key="1">
    <citation type="submission" date="2014-04" db="EMBL/GenBank/DDBJ databases">
        <title>A comprehensive comparison of genomes of Erythrobacter spp. Strains.</title>
        <authorList>
            <person name="Zheng Q."/>
        </authorList>
    </citation>
    <scope>NUCLEOTIDE SEQUENCE [LARGE SCALE GENOMIC DNA]</scope>
    <source>
        <strain evidence="2 3">DSM 8509</strain>
    </source>
</reference>
<protein>
    <submittedName>
        <fullName evidence="2">Uncharacterized protein</fullName>
    </submittedName>
</protein>
<keyword evidence="3" id="KW-1185">Reference proteome</keyword>
<evidence type="ECO:0000313" key="3">
    <source>
        <dbReference type="Proteomes" id="UP000027866"/>
    </source>
</evidence>
<proteinExistence type="predicted"/>
<keyword evidence="1" id="KW-0732">Signal</keyword>
<dbReference type="RefSeq" id="WP_051697911.1">
    <property type="nucleotide sequence ID" value="NZ_CP017057.1"/>
</dbReference>
<dbReference type="OrthoDB" id="7596780at2"/>